<dbReference type="Pfam" id="PF00440">
    <property type="entry name" value="TetR_N"/>
    <property type="match status" value="1"/>
</dbReference>
<evidence type="ECO:0000313" key="6">
    <source>
        <dbReference type="EMBL" id="TBN48231.1"/>
    </source>
</evidence>
<keyword evidence="7" id="KW-1185">Reference proteome</keyword>
<dbReference type="InterPro" id="IPR001647">
    <property type="entry name" value="HTH_TetR"/>
</dbReference>
<feature type="DNA-binding region" description="H-T-H motif" evidence="4">
    <location>
        <begin position="51"/>
        <end position="70"/>
    </location>
</feature>
<comment type="caution">
    <text evidence="6">The sequence shown here is derived from an EMBL/GenBank/DDBJ whole genome shotgun (WGS) entry which is preliminary data.</text>
</comment>
<organism evidence="6 7">
    <name type="scientific">Paracoccus sediminis</name>
    <dbReference type="NCBI Taxonomy" id="1214787"/>
    <lineage>
        <taxon>Bacteria</taxon>
        <taxon>Pseudomonadati</taxon>
        <taxon>Pseudomonadota</taxon>
        <taxon>Alphaproteobacteria</taxon>
        <taxon>Rhodobacterales</taxon>
        <taxon>Paracoccaceae</taxon>
        <taxon>Paracoccus</taxon>
    </lineage>
</organism>
<dbReference type="SUPFAM" id="SSF46689">
    <property type="entry name" value="Homeodomain-like"/>
    <property type="match status" value="1"/>
</dbReference>
<dbReference type="InterPro" id="IPR036271">
    <property type="entry name" value="Tet_transcr_reg_TetR-rel_C_sf"/>
</dbReference>
<evidence type="ECO:0000256" key="1">
    <source>
        <dbReference type="ARBA" id="ARBA00023015"/>
    </source>
</evidence>
<evidence type="ECO:0000256" key="3">
    <source>
        <dbReference type="ARBA" id="ARBA00023163"/>
    </source>
</evidence>
<dbReference type="EMBL" id="SIRL01000011">
    <property type="protein sequence ID" value="TBN48231.1"/>
    <property type="molecule type" value="Genomic_DNA"/>
</dbReference>
<keyword evidence="2 4" id="KW-0238">DNA-binding</keyword>
<keyword evidence="1" id="KW-0805">Transcription regulation</keyword>
<dbReference type="SUPFAM" id="SSF48498">
    <property type="entry name" value="Tetracyclin repressor-like, C-terminal domain"/>
    <property type="match status" value="1"/>
</dbReference>
<dbReference type="InterPro" id="IPR025996">
    <property type="entry name" value="MT1864/Rv1816-like_C"/>
</dbReference>
<dbReference type="Pfam" id="PF13305">
    <property type="entry name" value="TetR_C_33"/>
    <property type="match status" value="1"/>
</dbReference>
<reference evidence="6 7" key="1">
    <citation type="submission" date="2019-02" db="EMBL/GenBank/DDBJ databases">
        <authorList>
            <person name="Zhang G."/>
        </authorList>
    </citation>
    <scope>NUCLEOTIDE SEQUENCE [LARGE SCALE GENOMIC DNA]</scope>
    <source>
        <strain evidence="6 7">CMB17</strain>
    </source>
</reference>
<name>A0ABY1YJ77_9RHOB</name>
<feature type="domain" description="HTH tetR-type" evidence="5">
    <location>
        <begin position="28"/>
        <end position="88"/>
    </location>
</feature>
<accession>A0ABY1YJ77</accession>
<evidence type="ECO:0000256" key="4">
    <source>
        <dbReference type="PROSITE-ProRule" id="PRU00335"/>
    </source>
</evidence>
<evidence type="ECO:0000313" key="7">
    <source>
        <dbReference type="Proteomes" id="UP000292859"/>
    </source>
</evidence>
<evidence type="ECO:0000256" key="2">
    <source>
        <dbReference type="ARBA" id="ARBA00023125"/>
    </source>
</evidence>
<dbReference type="Gene3D" id="1.10.357.10">
    <property type="entry name" value="Tetracycline Repressor, domain 2"/>
    <property type="match status" value="1"/>
</dbReference>
<sequence>MGQAGCATFQHWLYTVKMMDKAKMQPKGDLAQVLIQAGVALLDEDGTEGLTLRRIAARAGVSHAAPAHHFNGLPGLRIAIATQGFQDFRHDLICARDAMPADSGPFHRLLAVNHAYIRFARCRTALFRLMFDQLPTQDDDLRTIARASYVVLQHHCAPFVGDRKAASVETAVWALTHGFAMLKMDQPYPPDSPVQVSSYEDALRLVVG</sequence>
<dbReference type="Proteomes" id="UP000292859">
    <property type="component" value="Unassembled WGS sequence"/>
</dbReference>
<dbReference type="InterPro" id="IPR009057">
    <property type="entry name" value="Homeodomain-like_sf"/>
</dbReference>
<protein>
    <submittedName>
        <fullName evidence="6">TetR/AcrR family transcriptional regulator</fullName>
    </submittedName>
</protein>
<gene>
    <name evidence="6" type="ORF">EYF88_14285</name>
</gene>
<proteinExistence type="predicted"/>
<keyword evidence="3" id="KW-0804">Transcription</keyword>
<evidence type="ECO:0000259" key="5">
    <source>
        <dbReference type="PROSITE" id="PS50977"/>
    </source>
</evidence>
<dbReference type="PROSITE" id="PS50977">
    <property type="entry name" value="HTH_TETR_2"/>
    <property type="match status" value="1"/>
</dbReference>